<dbReference type="Proteomes" id="UP000596035">
    <property type="component" value="Chromosome"/>
</dbReference>
<dbReference type="EMBL" id="CP065321">
    <property type="protein sequence ID" value="QQR30798.1"/>
    <property type="molecule type" value="Genomic_DNA"/>
</dbReference>
<dbReference type="EMBL" id="CP021422">
    <property type="protein sequence ID" value="ASB41538.1"/>
    <property type="molecule type" value="Genomic_DNA"/>
</dbReference>
<feature type="binding site" evidence="17">
    <location>
        <position position="434"/>
    </location>
    <ligand>
        <name>(6S)-NADPHX</name>
        <dbReference type="ChEBI" id="CHEBI:64076"/>
    </ligand>
</feature>
<evidence type="ECO:0000313" key="22">
    <source>
        <dbReference type="EMBL" id="ASB41538.1"/>
    </source>
</evidence>
<comment type="catalytic activity">
    <reaction evidence="1 18 19">
        <text>(6R)-NADHX = (6S)-NADHX</text>
        <dbReference type="Rhea" id="RHEA:32215"/>
        <dbReference type="ChEBI" id="CHEBI:64074"/>
        <dbReference type="ChEBI" id="CHEBI:64075"/>
        <dbReference type="EC" id="5.1.99.6"/>
    </reaction>
</comment>
<dbReference type="InterPro" id="IPR004443">
    <property type="entry name" value="YjeF_N_dom"/>
</dbReference>
<dbReference type="Proteomes" id="UP000196710">
    <property type="component" value="Chromosome"/>
</dbReference>
<feature type="binding site" evidence="18">
    <location>
        <position position="122"/>
    </location>
    <ligand>
        <name>K(+)</name>
        <dbReference type="ChEBI" id="CHEBI:29103"/>
    </ligand>
</feature>
<dbReference type="CDD" id="cd01171">
    <property type="entry name" value="YXKO-related"/>
    <property type="match status" value="1"/>
</dbReference>
<dbReference type="PANTHER" id="PTHR12592:SF0">
    <property type="entry name" value="ATP-DEPENDENT (S)-NAD(P)H-HYDRATE DEHYDRATASE"/>
    <property type="match status" value="1"/>
</dbReference>
<comment type="cofactor">
    <cofactor evidence="17">
        <name>Mg(2+)</name>
        <dbReference type="ChEBI" id="CHEBI:18420"/>
    </cofactor>
</comment>
<dbReference type="SUPFAM" id="SSF64153">
    <property type="entry name" value="YjeF N-terminal domain-like"/>
    <property type="match status" value="1"/>
</dbReference>
<evidence type="ECO:0000256" key="18">
    <source>
        <dbReference type="HAMAP-Rule" id="MF_01966"/>
    </source>
</evidence>
<evidence type="ECO:0000256" key="10">
    <source>
        <dbReference type="ARBA" id="ARBA00023027"/>
    </source>
</evidence>
<feature type="domain" description="YjeF C-terminal" evidence="20">
    <location>
        <begin position="222"/>
        <end position="493"/>
    </location>
</feature>
<comment type="function">
    <text evidence="14 19">Bifunctional enzyme that catalyzes the epimerization of the S- and R-forms of NAD(P)HX and the dehydration of the S-form of NAD(P)HX at the expense of ADP, which is converted to AMP. This allows the repair of both epimers of NAD(P)HX, a damaged form of NAD(P)H that is a result of enzymatic or heat-dependent hydration.</text>
</comment>
<evidence type="ECO:0000313" key="23">
    <source>
        <dbReference type="EMBL" id="QQR30798.1"/>
    </source>
</evidence>
<dbReference type="KEGG" id="amur:ADH66_13270"/>
<dbReference type="NCBIfam" id="TIGR00197">
    <property type="entry name" value="yjeF_nterm"/>
    <property type="match status" value="1"/>
</dbReference>
<evidence type="ECO:0000256" key="15">
    <source>
        <dbReference type="ARBA" id="ARBA00048238"/>
    </source>
</evidence>
<proteinExistence type="inferred from homology"/>
<organism evidence="23 25">
    <name type="scientific">Acutalibacter muris</name>
    <dbReference type="NCBI Taxonomy" id="1796620"/>
    <lineage>
        <taxon>Bacteria</taxon>
        <taxon>Bacillati</taxon>
        <taxon>Bacillota</taxon>
        <taxon>Clostridia</taxon>
        <taxon>Eubacteriales</taxon>
        <taxon>Acutalibacteraceae</taxon>
        <taxon>Acutalibacter</taxon>
    </lineage>
</organism>
<keyword evidence="7 17" id="KW-0067">ATP-binding</keyword>
<dbReference type="GO" id="GO:0005524">
    <property type="term" value="F:ATP binding"/>
    <property type="evidence" value="ECO:0007669"/>
    <property type="project" value="UniProtKB-UniRule"/>
</dbReference>
<feature type="binding site" evidence="18">
    <location>
        <position position="155"/>
    </location>
    <ligand>
        <name>(6S)-NADPHX</name>
        <dbReference type="ChEBI" id="CHEBI:64076"/>
    </ligand>
</feature>
<reference evidence="22" key="1">
    <citation type="journal article" date="2017" name="Genome Announc.">
        <title>High-Quality Whole-Genome Sequences of the Oligo-Mouse-Microbiota Bacterial Community.</title>
        <authorList>
            <person name="Garzetti D."/>
            <person name="Brugiroux S."/>
            <person name="Bunk B."/>
            <person name="Pukall R."/>
            <person name="McCoy K.D."/>
            <person name="Macpherson A.J."/>
            <person name="Stecher B."/>
        </authorList>
    </citation>
    <scope>NUCLEOTIDE SEQUENCE</scope>
    <source>
        <strain evidence="22">KB18</strain>
    </source>
</reference>
<dbReference type="RefSeq" id="WP_066539749.1">
    <property type="nucleotide sequence ID" value="NZ_CP021422.1"/>
</dbReference>
<sequence>MKLFSKTEMQSLESEGVYAGVSLWEMMAGAGAQLARAAIDKWGQPKGPAVVLCGKGNNGGDGFVCARELAELGAECAVLLLHGGPNTDLAAAAFARLPPSVKVLSPGAEAEAALMGAWLVVDCVFGFGFRGELDRISTGYLRLANSLPCHRIAADLPSGAECDTGRVSPDTLRAELTIAFTGAKPAHESYPAKEYCGEVRICPVGIPPELVSKAGTSGEVTGSEHLRALLRPLDIQAHKGSQGRLLMVCGSWGMAGACVMAARAALRCGVGLLDIVCEERVYPLLAGAVPEAVFTVLDGPDRLFGSLKAANACVLGCGLGNGQESLIRQVLGCCPVPLVIDADGLNFCARTGFDLSALPVPHVITPHPGEAARLLGRSVAEIQAGRIPAALELAKLSDGPALLKGAATVTARPDGRFAINPTGNPGMAKGGSGDVLAGMIGAFLSQGAEPFEAARGAAYLHGLAGDRCRDRLSARGMLPTDLSSELLEIFKDFERD</sequence>
<dbReference type="AlphaFoldDB" id="A0A1Z2XSW0"/>
<dbReference type="NCBIfam" id="TIGR00196">
    <property type="entry name" value="yjeF_cterm"/>
    <property type="match status" value="1"/>
</dbReference>
<comment type="similarity">
    <text evidence="17">Belongs to the NnrD/CARKD family.</text>
</comment>
<feature type="binding site" evidence="17">
    <location>
        <position position="433"/>
    </location>
    <ligand>
        <name>AMP</name>
        <dbReference type="ChEBI" id="CHEBI:456215"/>
    </ligand>
</feature>
<feature type="binding site" evidence="18">
    <location>
        <position position="58"/>
    </location>
    <ligand>
        <name>K(+)</name>
        <dbReference type="ChEBI" id="CHEBI:29103"/>
    </ligand>
</feature>
<evidence type="ECO:0000256" key="9">
    <source>
        <dbReference type="ARBA" id="ARBA00022958"/>
    </source>
</evidence>
<evidence type="ECO:0000313" key="24">
    <source>
        <dbReference type="Proteomes" id="UP000196710"/>
    </source>
</evidence>
<accession>A0A1Z2XSW0</accession>
<feature type="binding site" evidence="18">
    <location>
        <begin position="126"/>
        <end position="132"/>
    </location>
    <ligand>
        <name>(6S)-NADPHX</name>
        <dbReference type="ChEBI" id="CHEBI:64076"/>
    </ligand>
</feature>
<feature type="binding site" evidence="18">
    <location>
        <begin position="57"/>
        <end position="61"/>
    </location>
    <ligand>
        <name>(6S)-NADPHX</name>
        <dbReference type="ChEBI" id="CHEBI:64076"/>
    </ligand>
</feature>
<dbReference type="Gene3D" id="3.40.1190.20">
    <property type="match status" value="1"/>
</dbReference>
<keyword evidence="12 17" id="KW-0456">Lyase</keyword>
<comment type="cofactor">
    <cofactor evidence="18 19">
        <name>K(+)</name>
        <dbReference type="ChEBI" id="CHEBI:29103"/>
    </cofactor>
    <text evidence="18 19">Binds 1 potassium ion per subunit.</text>
</comment>
<dbReference type="GO" id="GO:0046872">
    <property type="term" value="F:metal ion binding"/>
    <property type="evidence" value="ECO:0007669"/>
    <property type="project" value="UniProtKB-UniRule"/>
</dbReference>
<comment type="function">
    <text evidence="18">Catalyzes the epimerization of the S- and R-forms of NAD(P)HX, a damaged form of NAD(P)H that is a result of enzymatic or heat-dependent hydration. This is a prerequisite for the S-specific NAD(P)H-hydrate dehydratase to allow the repair of both epimers of NAD(P)HX.</text>
</comment>
<dbReference type="PROSITE" id="PS51385">
    <property type="entry name" value="YJEF_N"/>
    <property type="match status" value="1"/>
</dbReference>
<comment type="similarity">
    <text evidence="18">Belongs to the NnrE/AIBP family.</text>
</comment>
<evidence type="ECO:0000256" key="8">
    <source>
        <dbReference type="ARBA" id="ARBA00022857"/>
    </source>
</evidence>
<evidence type="ECO:0000256" key="17">
    <source>
        <dbReference type="HAMAP-Rule" id="MF_01965"/>
    </source>
</evidence>
<keyword evidence="5 18" id="KW-0479">Metal-binding</keyword>
<evidence type="ECO:0000256" key="19">
    <source>
        <dbReference type="PIRNR" id="PIRNR017184"/>
    </source>
</evidence>
<evidence type="ECO:0000256" key="7">
    <source>
        <dbReference type="ARBA" id="ARBA00022840"/>
    </source>
</evidence>
<dbReference type="GO" id="GO:0046496">
    <property type="term" value="P:nicotinamide nucleotide metabolic process"/>
    <property type="evidence" value="ECO:0007669"/>
    <property type="project" value="UniProtKB-UniRule"/>
</dbReference>
<comment type="function">
    <text evidence="17">Catalyzes the dehydration of the S-form of NAD(P)HX at the expense of ADP, which is converted to AMP. Together with NAD(P)HX epimerase, which catalyzes the epimerization of the S- and R-forms, the enzyme allows the repair of both epimers of NAD(P)HX, a damaged form of NAD(P)H that is a result of enzymatic or heat-dependent hydration.</text>
</comment>
<dbReference type="EC" id="4.2.1.136" evidence="19"/>
<dbReference type="PROSITE" id="PS51383">
    <property type="entry name" value="YJEF_C_3"/>
    <property type="match status" value="1"/>
</dbReference>
<comment type="catalytic activity">
    <reaction evidence="15 17 19">
        <text>(6S)-NADHX + ADP = AMP + phosphate + NADH + H(+)</text>
        <dbReference type="Rhea" id="RHEA:32223"/>
        <dbReference type="ChEBI" id="CHEBI:15378"/>
        <dbReference type="ChEBI" id="CHEBI:43474"/>
        <dbReference type="ChEBI" id="CHEBI:57945"/>
        <dbReference type="ChEBI" id="CHEBI:64074"/>
        <dbReference type="ChEBI" id="CHEBI:456215"/>
        <dbReference type="ChEBI" id="CHEBI:456216"/>
        <dbReference type="EC" id="4.2.1.136"/>
    </reaction>
</comment>
<dbReference type="PANTHER" id="PTHR12592">
    <property type="entry name" value="ATP-DEPENDENT (S)-NAD(P)H-HYDRATE DEHYDRATASE FAMILY MEMBER"/>
    <property type="match status" value="1"/>
</dbReference>
<dbReference type="EC" id="5.1.99.6" evidence="19"/>
<keyword evidence="9 18" id="KW-0630">Potassium</keyword>
<comment type="catalytic activity">
    <reaction evidence="16 17 19">
        <text>(6S)-NADPHX + ADP = AMP + phosphate + NADPH + H(+)</text>
        <dbReference type="Rhea" id="RHEA:32235"/>
        <dbReference type="ChEBI" id="CHEBI:15378"/>
        <dbReference type="ChEBI" id="CHEBI:43474"/>
        <dbReference type="ChEBI" id="CHEBI:57783"/>
        <dbReference type="ChEBI" id="CHEBI:64076"/>
        <dbReference type="ChEBI" id="CHEBI:456215"/>
        <dbReference type="ChEBI" id="CHEBI:456216"/>
        <dbReference type="EC" id="4.2.1.136"/>
    </reaction>
</comment>
<dbReference type="PROSITE" id="PS01050">
    <property type="entry name" value="YJEF_C_2"/>
    <property type="match status" value="1"/>
</dbReference>
<dbReference type="InterPro" id="IPR036652">
    <property type="entry name" value="YjeF_N_dom_sf"/>
</dbReference>
<feature type="domain" description="YjeF N-terminal" evidence="21">
    <location>
        <begin position="9"/>
        <end position="212"/>
    </location>
</feature>
<evidence type="ECO:0000259" key="21">
    <source>
        <dbReference type="PROSITE" id="PS51385"/>
    </source>
</evidence>
<reference evidence="23 25" key="3">
    <citation type="submission" date="2020-11" db="EMBL/GenBank/DDBJ databases">
        <title>Closed and high quality bacterial genomes of the OMM12 community.</title>
        <authorList>
            <person name="Marbouty M."/>
            <person name="Lamy-Besnier Q."/>
            <person name="Debarbieux L."/>
            <person name="Koszul R."/>
        </authorList>
    </citation>
    <scope>NUCLEOTIDE SEQUENCE [LARGE SCALE GENOMIC DNA]</scope>
    <source>
        <strain evidence="23 25">KB18</strain>
    </source>
</reference>
<dbReference type="Pfam" id="PF01256">
    <property type="entry name" value="Carb_kinase"/>
    <property type="match status" value="1"/>
</dbReference>
<dbReference type="Gene3D" id="3.40.50.10260">
    <property type="entry name" value="YjeF N-terminal domain"/>
    <property type="match status" value="1"/>
</dbReference>
<dbReference type="HAMAP" id="MF_01965">
    <property type="entry name" value="NADHX_dehydratase"/>
    <property type="match status" value="1"/>
</dbReference>
<evidence type="ECO:0000256" key="5">
    <source>
        <dbReference type="ARBA" id="ARBA00022723"/>
    </source>
</evidence>
<comment type="catalytic activity">
    <reaction evidence="2 18 19">
        <text>(6R)-NADPHX = (6S)-NADPHX</text>
        <dbReference type="Rhea" id="RHEA:32227"/>
        <dbReference type="ChEBI" id="CHEBI:64076"/>
        <dbReference type="ChEBI" id="CHEBI:64077"/>
        <dbReference type="EC" id="5.1.99.6"/>
    </reaction>
</comment>
<dbReference type="PIRSF" id="PIRSF017184">
    <property type="entry name" value="Nnr"/>
    <property type="match status" value="1"/>
</dbReference>
<keyword evidence="10 17" id="KW-0520">NAD</keyword>
<dbReference type="GO" id="GO:0052856">
    <property type="term" value="F:NAD(P)HX epimerase activity"/>
    <property type="evidence" value="ECO:0007669"/>
    <property type="project" value="UniProtKB-UniRule"/>
</dbReference>
<keyword evidence="8 17" id="KW-0521">NADP</keyword>
<reference evidence="24" key="2">
    <citation type="submission" date="2017-05" db="EMBL/GenBank/DDBJ databases">
        <title>Improved OligoMM genomes.</title>
        <authorList>
            <person name="Garzetti D."/>
        </authorList>
    </citation>
    <scope>NUCLEOTIDE SEQUENCE [LARGE SCALE GENOMIC DNA]</scope>
    <source>
        <strain evidence="24">KB18</strain>
    </source>
</reference>
<evidence type="ECO:0000256" key="11">
    <source>
        <dbReference type="ARBA" id="ARBA00023235"/>
    </source>
</evidence>
<dbReference type="SUPFAM" id="SSF53613">
    <property type="entry name" value="Ribokinase-like"/>
    <property type="match status" value="1"/>
</dbReference>
<dbReference type="InterPro" id="IPR017953">
    <property type="entry name" value="Carbohydrate_kinase_pred_CS"/>
</dbReference>
<dbReference type="HAMAP" id="MF_01966">
    <property type="entry name" value="NADHX_epimerase"/>
    <property type="match status" value="1"/>
</dbReference>
<feature type="binding site" evidence="17">
    <location>
        <position position="257"/>
    </location>
    <ligand>
        <name>(6S)-NADPHX</name>
        <dbReference type="ChEBI" id="CHEBI:64076"/>
    </ligand>
</feature>
<evidence type="ECO:0000256" key="14">
    <source>
        <dbReference type="ARBA" id="ARBA00025153"/>
    </source>
</evidence>
<dbReference type="InterPro" id="IPR029056">
    <property type="entry name" value="Ribokinase-like"/>
</dbReference>
<evidence type="ECO:0000259" key="20">
    <source>
        <dbReference type="PROSITE" id="PS51383"/>
    </source>
</evidence>
<dbReference type="GO" id="GO:0110051">
    <property type="term" value="P:metabolite repair"/>
    <property type="evidence" value="ECO:0007669"/>
    <property type="project" value="TreeGrafter"/>
</dbReference>
<feature type="binding site" evidence="17">
    <location>
        <position position="367"/>
    </location>
    <ligand>
        <name>(6S)-NADPHX</name>
        <dbReference type="ChEBI" id="CHEBI:64076"/>
    </ligand>
</feature>
<feature type="binding site" evidence="18">
    <location>
        <position position="158"/>
    </location>
    <ligand>
        <name>K(+)</name>
        <dbReference type="ChEBI" id="CHEBI:29103"/>
    </ligand>
</feature>
<evidence type="ECO:0000256" key="2">
    <source>
        <dbReference type="ARBA" id="ARBA00000909"/>
    </source>
</evidence>
<comment type="similarity">
    <text evidence="4 19">In the C-terminal section; belongs to the NnrD/CARKD family.</text>
</comment>
<name>A0A1Z2XSW0_9FIRM</name>
<feature type="binding site" evidence="17">
    <location>
        <position position="318"/>
    </location>
    <ligand>
        <name>(6S)-NADPHX</name>
        <dbReference type="ChEBI" id="CHEBI:64076"/>
    </ligand>
</feature>
<dbReference type="InterPro" id="IPR000631">
    <property type="entry name" value="CARKD"/>
</dbReference>
<keyword evidence="13" id="KW-0511">Multifunctional enzyme</keyword>
<evidence type="ECO:0000256" key="1">
    <source>
        <dbReference type="ARBA" id="ARBA00000013"/>
    </source>
</evidence>
<evidence type="ECO:0000256" key="16">
    <source>
        <dbReference type="ARBA" id="ARBA00049209"/>
    </source>
</evidence>
<evidence type="ECO:0000256" key="4">
    <source>
        <dbReference type="ARBA" id="ARBA00009524"/>
    </source>
</evidence>
<evidence type="ECO:0000256" key="12">
    <source>
        <dbReference type="ARBA" id="ARBA00023239"/>
    </source>
</evidence>
<protein>
    <recommendedName>
        <fullName evidence="19">Bifunctional NAD(P)H-hydrate repair enzyme</fullName>
    </recommendedName>
    <alternativeName>
        <fullName evidence="19">Nicotinamide nucleotide repair protein</fullName>
    </alternativeName>
    <domain>
        <recommendedName>
            <fullName evidence="19">ADP-dependent (S)-NAD(P)H-hydrate dehydratase</fullName>
            <ecNumber evidence="19">4.2.1.136</ecNumber>
        </recommendedName>
        <alternativeName>
            <fullName evidence="19">ADP-dependent NAD(P)HX dehydratase</fullName>
        </alternativeName>
    </domain>
    <domain>
        <recommendedName>
            <fullName evidence="19">NAD(P)H-hydrate epimerase</fullName>
            <ecNumber evidence="19">5.1.99.6</ecNumber>
        </recommendedName>
    </domain>
</protein>
<keyword evidence="11 18" id="KW-0413">Isomerase</keyword>
<comment type="similarity">
    <text evidence="3 19">In the N-terminal section; belongs to the NnrE/AIBP family.</text>
</comment>
<keyword evidence="6 17" id="KW-0547">Nucleotide-binding</keyword>
<feature type="binding site" evidence="17">
    <location>
        <begin position="404"/>
        <end position="408"/>
    </location>
    <ligand>
        <name>AMP</name>
        <dbReference type="ChEBI" id="CHEBI:456215"/>
    </ligand>
</feature>
<keyword evidence="24" id="KW-1185">Reference proteome</keyword>
<dbReference type="InterPro" id="IPR030677">
    <property type="entry name" value="Nnr"/>
</dbReference>
<dbReference type="Pfam" id="PF03853">
    <property type="entry name" value="YjeF_N"/>
    <property type="match status" value="1"/>
</dbReference>
<evidence type="ECO:0000256" key="3">
    <source>
        <dbReference type="ARBA" id="ARBA00006001"/>
    </source>
</evidence>
<comment type="caution">
    <text evidence="18">Lacks conserved residue(s) required for the propagation of feature annotation.</text>
</comment>
<evidence type="ECO:0000256" key="6">
    <source>
        <dbReference type="ARBA" id="ARBA00022741"/>
    </source>
</evidence>
<comment type="subunit">
    <text evidence="17">Homotetramer.</text>
</comment>
<dbReference type="GO" id="GO:0052855">
    <property type="term" value="F:ADP-dependent NAD(P)H-hydrate dehydratase activity"/>
    <property type="evidence" value="ECO:0007669"/>
    <property type="project" value="UniProtKB-UniRule"/>
</dbReference>
<evidence type="ECO:0000313" key="25">
    <source>
        <dbReference type="Proteomes" id="UP000596035"/>
    </source>
</evidence>
<evidence type="ECO:0000256" key="13">
    <source>
        <dbReference type="ARBA" id="ARBA00023268"/>
    </source>
</evidence>
<gene>
    <name evidence="17" type="primary">nnrD</name>
    <name evidence="18" type="synonym">nnrE</name>
    <name evidence="22" type="ORF">ADH66_13270</name>
    <name evidence="23" type="ORF">I5Q82_03610</name>
</gene>